<organism evidence="2 3">
    <name type="scientific">Amazona collaria</name>
    <name type="common">yellow-billed parrot</name>
    <dbReference type="NCBI Taxonomy" id="241587"/>
    <lineage>
        <taxon>Eukaryota</taxon>
        <taxon>Metazoa</taxon>
        <taxon>Chordata</taxon>
        <taxon>Craniata</taxon>
        <taxon>Vertebrata</taxon>
        <taxon>Euteleostomi</taxon>
        <taxon>Archelosauria</taxon>
        <taxon>Archosauria</taxon>
        <taxon>Dinosauria</taxon>
        <taxon>Saurischia</taxon>
        <taxon>Theropoda</taxon>
        <taxon>Coelurosauria</taxon>
        <taxon>Aves</taxon>
        <taxon>Neognathae</taxon>
        <taxon>Neoaves</taxon>
        <taxon>Telluraves</taxon>
        <taxon>Australaves</taxon>
        <taxon>Psittaciformes</taxon>
        <taxon>Psittacidae</taxon>
        <taxon>Amazona</taxon>
    </lineage>
</organism>
<dbReference type="AlphaFoldDB" id="A0A8B9IXF1"/>
<proteinExistence type="predicted"/>
<reference evidence="2" key="1">
    <citation type="submission" date="2025-08" db="UniProtKB">
        <authorList>
            <consortium name="Ensembl"/>
        </authorList>
    </citation>
    <scope>IDENTIFICATION</scope>
</reference>
<keyword evidence="3" id="KW-1185">Reference proteome</keyword>
<dbReference type="Proteomes" id="UP000694522">
    <property type="component" value="Unplaced"/>
</dbReference>
<name>A0A8B9IXF1_9PSIT</name>
<protein>
    <submittedName>
        <fullName evidence="2">Uncharacterized protein</fullName>
    </submittedName>
</protein>
<evidence type="ECO:0000313" key="2">
    <source>
        <dbReference type="Ensembl" id="ENSACOP00000013218.1"/>
    </source>
</evidence>
<evidence type="ECO:0000256" key="1">
    <source>
        <dbReference type="SAM" id="MobiDB-lite"/>
    </source>
</evidence>
<dbReference type="Ensembl" id="ENSACOT00000013682.1">
    <property type="protein sequence ID" value="ENSACOP00000013218.1"/>
    <property type="gene ID" value="ENSACOG00000009174.1"/>
</dbReference>
<feature type="region of interest" description="Disordered" evidence="1">
    <location>
        <begin position="75"/>
        <end position="98"/>
    </location>
</feature>
<accession>A0A8B9IXF1</accession>
<feature type="compositionally biased region" description="Basic and acidic residues" evidence="1">
    <location>
        <begin position="81"/>
        <end position="98"/>
    </location>
</feature>
<reference evidence="2" key="2">
    <citation type="submission" date="2025-09" db="UniProtKB">
        <authorList>
            <consortium name="Ensembl"/>
        </authorList>
    </citation>
    <scope>IDENTIFICATION</scope>
</reference>
<evidence type="ECO:0000313" key="3">
    <source>
        <dbReference type="Proteomes" id="UP000694522"/>
    </source>
</evidence>
<sequence>PKPVLEKKSLLVDGAYWLYCSHPRPPLCKEKLPPRNTCRELNHKTMSLCTLSIFQGLGMLKRHGSTPQSCFHRCPSGNSPKTKDTAKGAGREKCPTEQERSVKPLIWAAVCHRITGWLSWKGALESSGPAPYSSRAT</sequence>